<dbReference type="AlphaFoldDB" id="A0A9N9GFH4"/>
<feature type="chain" id="PRO_5040508293" evidence="1">
    <location>
        <begin position="16"/>
        <end position="217"/>
    </location>
</feature>
<proteinExistence type="predicted"/>
<evidence type="ECO:0000313" key="3">
    <source>
        <dbReference type="Proteomes" id="UP000789508"/>
    </source>
</evidence>
<gene>
    <name evidence="2" type="ORF">ALEPTO_LOCUS8270</name>
</gene>
<protein>
    <submittedName>
        <fullName evidence="2">7112_t:CDS:1</fullName>
    </submittedName>
</protein>
<name>A0A9N9GFH4_9GLOM</name>
<sequence>MILLVLARVMTGVKVLNHSSKGCASTPSKQLANMTDLSAFPQQLCEYFGGNSKGAMWYSFPQEKCDKLPAVFGGILMLESMNADQKTEEQCYAMYIQCLGIAIDLLEKHVTEFSTSIPVILVFYGRLQLKNSYRRVRKTLSNVCEKVHVEGVFSRRAIIRNLIKVDNPLSDGSFQVEMKLPESIDVESSILVEVEAGVIMVTVKKKGVKGRKLLEIL</sequence>
<keyword evidence="1" id="KW-0732">Signal</keyword>
<evidence type="ECO:0000313" key="2">
    <source>
        <dbReference type="EMBL" id="CAG8604026.1"/>
    </source>
</evidence>
<organism evidence="2 3">
    <name type="scientific">Ambispora leptoticha</name>
    <dbReference type="NCBI Taxonomy" id="144679"/>
    <lineage>
        <taxon>Eukaryota</taxon>
        <taxon>Fungi</taxon>
        <taxon>Fungi incertae sedis</taxon>
        <taxon>Mucoromycota</taxon>
        <taxon>Glomeromycotina</taxon>
        <taxon>Glomeromycetes</taxon>
        <taxon>Archaeosporales</taxon>
        <taxon>Ambisporaceae</taxon>
        <taxon>Ambispora</taxon>
    </lineage>
</organism>
<keyword evidence="3" id="KW-1185">Reference proteome</keyword>
<accession>A0A9N9GFH4</accession>
<evidence type="ECO:0000256" key="1">
    <source>
        <dbReference type="SAM" id="SignalP"/>
    </source>
</evidence>
<dbReference type="Proteomes" id="UP000789508">
    <property type="component" value="Unassembled WGS sequence"/>
</dbReference>
<comment type="caution">
    <text evidence="2">The sequence shown here is derived from an EMBL/GenBank/DDBJ whole genome shotgun (WGS) entry which is preliminary data.</text>
</comment>
<reference evidence="2" key="1">
    <citation type="submission" date="2021-06" db="EMBL/GenBank/DDBJ databases">
        <authorList>
            <person name="Kallberg Y."/>
            <person name="Tangrot J."/>
            <person name="Rosling A."/>
        </authorList>
    </citation>
    <scope>NUCLEOTIDE SEQUENCE</scope>
    <source>
        <strain evidence="2">FL130A</strain>
    </source>
</reference>
<dbReference type="EMBL" id="CAJVPS010004464">
    <property type="protein sequence ID" value="CAG8604026.1"/>
    <property type="molecule type" value="Genomic_DNA"/>
</dbReference>
<feature type="signal peptide" evidence="1">
    <location>
        <begin position="1"/>
        <end position="15"/>
    </location>
</feature>